<dbReference type="InterPro" id="IPR011011">
    <property type="entry name" value="Znf_FYVE_PHD"/>
</dbReference>
<dbReference type="Proteomes" id="UP000757232">
    <property type="component" value="Unassembled WGS sequence"/>
</dbReference>
<feature type="compositionally biased region" description="Low complexity" evidence="11">
    <location>
        <begin position="234"/>
        <end position="253"/>
    </location>
</feature>
<reference evidence="14" key="1">
    <citation type="submission" date="2016-06" db="EMBL/GenBank/DDBJ databases">
        <title>Draft Genome sequence of the fungus Inonotus baumii.</title>
        <authorList>
            <person name="Zhu H."/>
            <person name="Lin W."/>
        </authorList>
    </citation>
    <scope>NUCLEOTIDE SEQUENCE</scope>
    <source>
        <strain evidence="14">821</strain>
    </source>
</reference>
<feature type="region of interest" description="Disordered" evidence="11">
    <location>
        <begin position="1"/>
        <end position="31"/>
    </location>
</feature>
<keyword evidence="4" id="KW-0479">Metal-binding</keyword>
<keyword evidence="12" id="KW-0472">Membrane</keyword>
<dbReference type="InterPro" id="IPR002020">
    <property type="entry name" value="Citrate_synthase"/>
</dbReference>
<keyword evidence="6" id="KW-0862">Zinc</keyword>
<feature type="compositionally biased region" description="Polar residues" evidence="11">
    <location>
        <begin position="147"/>
        <end position="164"/>
    </location>
</feature>
<dbReference type="EMBL" id="LNZH02000199">
    <property type="protein sequence ID" value="OCB86787.1"/>
    <property type="molecule type" value="Genomic_DNA"/>
</dbReference>
<evidence type="ECO:0000256" key="8">
    <source>
        <dbReference type="ARBA" id="ARBA00023128"/>
    </source>
</evidence>
<evidence type="ECO:0000313" key="15">
    <source>
        <dbReference type="Proteomes" id="UP000757232"/>
    </source>
</evidence>
<evidence type="ECO:0000313" key="14">
    <source>
        <dbReference type="EMBL" id="OCB86787.1"/>
    </source>
</evidence>
<name>A0A9Q5HVI7_SANBA</name>
<dbReference type="InterPro" id="IPR036691">
    <property type="entry name" value="Endo/exonu/phosph_ase_sf"/>
</dbReference>
<dbReference type="InterPro" id="IPR013083">
    <property type="entry name" value="Znf_RING/FYVE/PHD"/>
</dbReference>
<feature type="compositionally biased region" description="Low complexity" evidence="11">
    <location>
        <begin position="358"/>
        <end position="390"/>
    </location>
</feature>
<evidence type="ECO:0000256" key="5">
    <source>
        <dbReference type="ARBA" id="ARBA00022771"/>
    </source>
</evidence>
<feature type="transmembrane region" description="Helical" evidence="12">
    <location>
        <begin position="1713"/>
        <end position="1736"/>
    </location>
</feature>
<feature type="domain" description="FYVE-type" evidence="13">
    <location>
        <begin position="552"/>
        <end position="659"/>
    </location>
</feature>
<dbReference type="InterPro" id="IPR000306">
    <property type="entry name" value="Znf_FYVE"/>
</dbReference>
<evidence type="ECO:0000259" key="13">
    <source>
        <dbReference type="PROSITE" id="PS50178"/>
    </source>
</evidence>
<keyword evidence="12" id="KW-0812">Transmembrane</keyword>
<evidence type="ECO:0000256" key="6">
    <source>
        <dbReference type="ARBA" id="ARBA00022833"/>
    </source>
</evidence>
<gene>
    <name evidence="14" type="ORF">A7U60_g6249</name>
</gene>
<feature type="compositionally biased region" description="Polar residues" evidence="11">
    <location>
        <begin position="122"/>
        <end position="134"/>
    </location>
</feature>
<dbReference type="FunFam" id="1.10.580.10:FF:000001">
    <property type="entry name" value="Citrate synthase"/>
    <property type="match status" value="1"/>
</dbReference>
<accession>A0A9Q5HVI7</accession>
<dbReference type="InterPro" id="IPR016142">
    <property type="entry name" value="Citrate_synth-like_lrg_a-sub"/>
</dbReference>
<organism evidence="14 15">
    <name type="scientific">Sanghuangporus baumii</name>
    <name type="common">Phellinus baumii</name>
    <dbReference type="NCBI Taxonomy" id="108892"/>
    <lineage>
        <taxon>Eukaryota</taxon>
        <taxon>Fungi</taxon>
        <taxon>Dikarya</taxon>
        <taxon>Basidiomycota</taxon>
        <taxon>Agaricomycotina</taxon>
        <taxon>Agaricomycetes</taxon>
        <taxon>Hymenochaetales</taxon>
        <taxon>Hymenochaetaceae</taxon>
        <taxon>Sanghuangporus</taxon>
    </lineage>
</organism>
<dbReference type="GO" id="GO:0005759">
    <property type="term" value="C:mitochondrial matrix"/>
    <property type="evidence" value="ECO:0007669"/>
    <property type="project" value="TreeGrafter"/>
</dbReference>
<dbReference type="InterPro" id="IPR021565">
    <property type="entry name" value="Rbsn_Rab-bd"/>
</dbReference>
<dbReference type="Pfam" id="PF00285">
    <property type="entry name" value="Citrate_synt"/>
    <property type="match status" value="1"/>
</dbReference>
<evidence type="ECO:0000256" key="12">
    <source>
        <dbReference type="SAM" id="Phobius"/>
    </source>
</evidence>
<dbReference type="CDD" id="cd15737">
    <property type="entry name" value="FYVE2_Vac1p_like"/>
    <property type="match status" value="1"/>
</dbReference>
<dbReference type="Pfam" id="PF01363">
    <property type="entry name" value="FYVE"/>
    <property type="match status" value="1"/>
</dbReference>
<dbReference type="SUPFAM" id="SSF56219">
    <property type="entry name" value="DNase I-like"/>
    <property type="match status" value="1"/>
</dbReference>
<dbReference type="SMART" id="SM00064">
    <property type="entry name" value="FYVE"/>
    <property type="match status" value="1"/>
</dbReference>
<feature type="region of interest" description="Disordered" evidence="11">
    <location>
        <begin position="76"/>
        <end position="418"/>
    </location>
</feature>
<dbReference type="GO" id="GO:0046856">
    <property type="term" value="P:phosphatidylinositol dephosphorylation"/>
    <property type="evidence" value="ECO:0007669"/>
    <property type="project" value="InterPro"/>
</dbReference>
<feature type="compositionally biased region" description="Basic and acidic residues" evidence="11">
    <location>
        <begin position="474"/>
        <end position="487"/>
    </location>
</feature>
<dbReference type="PROSITE" id="PS50178">
    <property type="entry name" value="ZF_FYVE"/>
    <property type="match status" value="1"/>
</dbReference>
<keyword evidence="12" id="KW-1133">Transmembrane helix</keyword>
<dbReference type="InterPro" id="IPR036969">
    <property type="entry name" value="Citrate_synthase_sf"/>
</dbReference>
<comment type="caution">
    <text evidence="14">The sequence shown here is derived from an EMBL/GenBank/DDBJ whole genome shotgun (WGS) entry which is preliminary data.</text>
</comment>
<keyword evidence="3 10" id="KW-0808">Transferase</keyword>
<feature type="compositionally biased region" description="Polar residues" evidence="11">
    <location>
        <begin position="254"/>
        <end position="271"/>
    </location>
</feature>
<dbReference type="InterPro" id="IPR036531">
    <property type="entry name" value="Rbsn_Rab-bd_sf"/>
</dbReference>
<protein>
    <recommendedName>
        <fullName evidence="10">Citrate synthase</fullName>
    </recommendedName>
</protein>
<dbReference type="GO" id="GO:0046912">
    <property type="term" value="F:acyltransferase activity, acyl groups converted into alkyl on transfer"/>
    <property type="evidence" value="ECO:0007669"/>
    <property type="project" value="InterPro"/>
</dbReference>
<dbReference type="GO" id="GO:0016791">
    <property type="term" value="F:phosphatase activity"/>
    <property type="evidence" value="ECO:0007669"/>
    <property type="project" value="InterPro"/>
</dbReference>
<comment type="subcellular location">
    <subcellularLocation>
        <location evidence="1">Mitochondrion</location>
    </subcellularLocation>
</comment>
<dbReference type="SMART" id="SM00128">
    <property type="entry name" value="IPPc"/>
    <property type="match status" value="1"/>
</dbReference>
<dbReference type="GO" id="GO:0008270">
    <property type="term" value="F:zinc ion binding"/>
    <property type="evidence" value="ECO:0007669"/>
    <property type="project" value="UniProtKB-KW"/>
</dbReference>
<dbReference type="GO" id="GO:0005975">
    <property type="term" value="P:carbohydrate metabolic process"/>
    <property type="evidence" value="ECO:0007669"/>
    <property type="project" value="TreeGrafter"/>
</dbReference>
<dbReference type="Gene3D" id="4.10.860.20">
    <property type="entry name" value="Rabenosyn, Rab binding domain"/>
    <property type="match status" value="1"/>
</dbReference>
<dbReference type="PROSITE" id="PS00480">
    <property type="entry name" value="CITRATE_SYNTHASE"/>
    <property type="match status" value="1"/>
</dbReference>
<evidence type="ECO:0000256" key="1">
    <source>
        <dbReference type="ARBA" id="ARBA00004173"/>
    </source>
</evidence>
<dbReference type="Gene3D" id="3.60.10.10">
    <property type="entry name" value="Endonuclease/exonuclease/phosphatase"/>
    <property type="match status" value="1"/>
</dbReference>
<dbReference type="Pfam" id="PF22669">
    <property type="entry name" value="Exo_endo_phos2"/>
    <property type="match status" value="1"/>
</dbReference>
<dbReference type="SUPFAM" id="SSF48256">
    <property type="entry name" value="Citrate synthase"/>
    <property type="match status" value="1"/>
</dbReference>
<evidence type="ECO:0000256" key="4">
    <source>
        <dbReference type="ARBA" id="ARBA00022723"/>
    </source>
</evidence>
<keyword evidence="8" id="KW-0496">Mitochondrion</keyword>
<dbReference type="Pfam" id="PF11464">
    <property type="entry name" value="Rbsn"/>
    <property type="match status" value="1"/>
</dbReference>
<dbReference type="InterPro" id="IPR016143">
    <property type="entry name" value="Citrate_synth-like_sm_a-sub"/>
</dbReference>
<dbReference type="GO" id="GO:0006099">
    <property type="term" value="P:tricarboxylic acid cycle"/>
    <property type="evidence" value="ECO:0007669"/>
    <property type="project" value="TreeGrafter"/>
</dbReference>
<dbReference type="OrthoDB" id="62798at2759"/>
<feature type="compositionally biased region" description="Polar residues" evidence="11">
    <location>
        <begin position="172"/>
        <end position="181"/>
    </location>
</feature>
<dbReference type="SUPFAM" id="SSF57903">
    <property type="entry name" value="FYVE/PHD zinc finger"/>
    <property type="match status" value="1"/>
</dbReference>
<evidence type="ECO:0000256" key="11">
    <source>
        <dbReference type="SAM" id="MobiDB-lite"/>
    </source>
</evidence>
<evidence type="ECO:0000256" key="2">
    <source>
        <dbReference type="ARBA" id="ARBA00010566"/>
    </source>
</evidence>
<dbReference type="InterPro" id="IPR017455">
    <property type="entry name" value="Znf_FYVE-rel"/>
</dbReference>
<comment type="similarity">
    <text evidence="2 10">Belongs to the citrate synthase family.</text>
</comment>
<feature type="region of interest" description="Disordered" evidence="11">
    <location>
        <begin position="473"/>
        <end position="494"/>
    </location>
</feature>
<evidence type="ECO:0000256" key="10">
    <source>
        <dbReference type="RuleBase" id="RU000441"/>
    </source>
</evidence>
<dbReference type="InterPro" id="IPR019810">
    <property type="entry name" value="Citrate_synthase_AS"/>
</dbReference>
<feature type="compositionally biased region" description="Basic and acidic residues" evidence="11">
    <location>
        <begin position="111"/>
        <end position="121"/>
    </location>
</feature>
<dbReference type="Gene3D" id="3.30.40.10">
    <property type="entry name" value="Zinc/RING finger domain, C3HC4 (zinc finger)"/>
    <property type="match status" value="1"/>
</dbReference>
<keyword evidence="5 9" id="KW-0863">Zinc-finger</keyword>
<feature type="compositionally biased region" description="Pro residues" evidence="11">
    <location>
        <begin position="347"/>
        <end position="357"/>
    </location>
</feature>
<feature type="compositionally biased region" description="Low complexity" evidence="11">
    <location>
        <begin position="92"/>
        <end position="107"/>
    </location>
</feature>
<keyword evidence="15" id="KW-1185">Reference proteome</keyword>
<evidence type="ECO:0000256" key="3">
    <source>
        <dbReference type="ARBA" id="ARBA00022679"/>
    </source>
</evidence>
<evidence type="ECO:0000256" key="9">
    <source>
        <dbReference type="PROSITE-ProRule" id="PRU00091"/>
    </source>
</evidence>
<feature type="compositionally biased region" description="Low complexity" evidence="11">
    <location>
        <begin position="397"/>
        <end position="417"/>
    </location>
</feature>
<dbReference type="Gene3D" id="1.10.230.10">
    <property type="entry name" value="Cytochrome P450-Terp, domain 2"/>
    <property type="match status" value="1"/>
</dbReference>
<proteinExistence type="inferred from homology"/>
<keyword evidence="7" id="KW-0809">Transit peptide</keyword>
<dbReference type="PANTHER" id="PTHR11739">
    <property type="entry name" value="CITRATE SYNTHASE"/>
    <property type="match status" value="1"/>
</dbReference>
<dbReference type="PRINTS" id="PR00143">
    <property type="entry name" value="CITRTSNTHASE"/>
</dbReference>
<dbReference type="InterPro" id="IPR000300">
    <property type="entry name" value="IPPc"/>
</dbReference>
<evidence type="ECO:0000256" key="7">
    <source>
        <dbReference type="ARBA" id="ARBA00022946"/>
    </source>
</evidence>
<dbReference type="SUPFAM" id="SSF140125">
    <property type="entry name" value="Rabenosyn-5 Rab-binding domain-like"/>
    <property type="match status" value="1"/>
</dbReference>
<sequence>MSTTSPTPYVPYQAYKPKRHSRVLSNPTPPAEALPNGITDLHNQTRHVSSSSFDSATKANIESNAKVVSALRNDVAPSAANDPETPYPFAKSSSGPSSRPVSVVIVPEQSAGKDMDMKASSERASPTDTVSSVTGIRLNGEPLESMSDANTEPSSPASVQSAPIATNARPMSPSSGVNGKASTMVKLSEKSAGKAPAVSSDDGPPTSPTSPISAKSTFRNRRTSTFRYVPLRPPNASSSSTPRTSSPLRPTSTQAHSHNRAASTSGLSPLSNARLLGDQPSPLQTALRSPASIHSDLSPETAHSTLSNPIIRDVNNNTHHRSTSVMIPPSISPQPRLNPPQRTSSLPSPPAPPPKPISPSLSPSSGPGPGPASSAASQSISATSSRIQSPSPMPHNTPSFSTSSTTSIPLTPTSTGTYKAVYRPGFQPKGVYRPLTDEFLALRKRARDRGRIELTRLERRFEKLVDLHFSPPKSGEEDAVMKGREKSSNGSGVMAPGLARRASSFFEDLGDLKGKSATELWRSVLESRAAAANGGKGDIRSAEQRITPWQDDAEVSACPHCSASFHPLTNRKHHCRLCGRIICSLPVKNPQRPIPCSLLFVSDPKTGRIEEVTEGVDYGVRPRARVDSKVGKTGGSVGPNEEKFLKGVRICRECKPVMLRQQYRQEAKRVPAMVRLYEALISLESEIEETLPQFQELMLSLSNNPDEAPTKEASAARKHLLECFADYDAIAKRIRKIPCPGGPGSSQDRVQAAIVARANMFLQKNMFPLQSLPKLKKRSSTNVNGDALVSDSAPSQVIDPDSELARVLQPLLEQEALLESFVEEATTHRKFEDARTLKANLAEIRAEIDRIVIQAEGGCLRETLAEVIPAKQHELVKLRKEHGHAVVGNIKVENIIGGMRTLNVLLWEASVLDPNEGIHFHGMSIPETQKVLPPAPGGREIIPESMLWLLLTGRVPTPEQTRELSQELADKGELPEEIVKLVDSFPSTLHPMTQLSMGVAALNSTSQFAKAYEGGMKKLDYWKPALEDSLALIARLPTLAARVYKNVYKNREPVPPVNKDLDLVGNYTNMLGFGGSEDLKEYLRLYIAIHGDHEGGNVSAHTAHLVGSALSDPYLAYSASLLGLAGPLHGLANQEVLRWQLMMLNEVGEDNITPEIIREYLWKTLKSGQVVPGYGHGVLRATDPRFTALLQFCDARPELLESPTIKLVKLTSEVAPEVLKEHGKTKNPYPNVDAGSGCLLYHYGLREFKYYTVIFGVSRALGALTQYVWDRALGLPIERPKLLVPTMTAPEETHPEDKKLLVQIATYNTNLQGNAGLPQDLVDWLAPTLKVANFLARGKQVPDIVAVGFQELLPLHLGLSGISRKVIDSRDALIRSQIEEHAQNRESYMLVAKTVNVGVALLVYVRDEVLGSKVCDVQTQWTGCGPAWMGNKGAIGVRFRLRGNYEEDAGETFTFVNAHLTAHSGNLEQRILDFNHIVGTLLFPPLSTSSKRHTTIYDTSHLFFLGDLNFRLTFSSSPGAITPVANGDASQPAQNTGAQLIESLKDDLEREKLKEYDELFIERQKGRVFVGLHEGDFWQFKCTYKYKLQEVDRYNEKRSPAWTDRVMFASYFDSPDSPEKSSIEPILYTSIPSYTTSDHKPVVALLLVPTRLFYSPSPLSPSTSISISTPQKDKGIPTITLPPTYAPTPDKHWVLKRYVGRALDRIVGALWTLLWLVGLGNVAFGLVNFVFGLVAWKWMGGGGGGGSGSAVGESVSSAGAGEV</sequence>
<dbReference type="Gene3D" id="1.10.580.10">
    <property type="entry name" value="Citrate Synthase, domain 1"/>
    <property type="match status" value="1"/>
</dbReference>
<dbReference type="NCBIfam" id="NF007128">
    <property type="entry name" value="PRK09569.1"/>
    <property type="match status" value="1"/>
</dbReference>
<dbReference type="PANTHER" id="PTHR11739:SF15">
    <property type="entry name" value="CITRATE SYNTHASE 3, MITOCHONDRIAL"/>
    <property type="match status" value="1"/>
</dbReference>